<dbReference type="InterPro" id="IPR051504">
    <property type="entry name" value="Plant_metabolite_acyltrans"/>
</dbReference>
<dbReference type="PANTHER" id="PTHR31625">
    <property type="match status" value="1"/>
</dbReference>
<gene>
    <name evidence="3" type="ORF">VFH_I026320</name>
</gene>
<keyword evidence="4" id="KW-1185">Reference proteome</keyword>
<evidence type="ECO:0000313" key="3">
    <source>
        <dbReference type="EMBL" id="CAI8592169.1"/>
    </source>
</evidence>
<proteinExistence type="predicted"/>
<name>A0AAV0Z1N5_VICFA</name>
<dbReference type="AlphaFoldDB" id="A0AAV0Z1N5"/>
<dbReference type="FunFam" id="3.30.559.10:FF:000035">
    <property type="entry name" value="Phenolic glucoside malonyltransferase 1"/>
    <property type="match status" value="1"/>
</dbReference>
<dbReference type="GO" id="GO:0016747">
    <property type="term" value="F:acyltransferase activity, transferring groups other than amino-acyl groups"/>
    <property type="evidence" value="ECO:0007669"/>
    <property type="project" value="UniProtKB-ARBA"/>
</dbReference>
<dbReference type="SUPFAM" id="SSF52777">
    <property type="entry name" value="CoA-dependent acyltransferases"/>
    <property type="match status" value="1"/>
</dbReference>
<dbReference type="Gene3D" id="3.30.559.10">
    <property type="entry name" value="Chloramphenicol acetyltransferase-like domain"/>
    <property type="match status" value="2"/>
</dbReference>
<evidence type="ECO:0000256" key="1">
    <source>
        <dbReference type="ARBA" id="ARBA00022679"/>
    </source>
</evidence>
<dbReference type="Pfam" id="PF02458">
    <property type="entry name" value="Transferase"/>
    <property type="match status" value="1"/>
</dbReference>
<dbReference type="EMBL" id="OX451735">
    <property type="protein sequence ID" value="CAI8592169.1"/>
    <property type="molecule type" value="Genomic_DNA"/>
</dbReference>
<sequence length="481" mass="54249">MASNNNNNIKIHETLKVVPPSLSTQTTTTTTIPLTFLDICWLRFHPVERLFFYTLPSSQSSPSFFFQIIVPNLKSSLSLTLQHFLPLAGKIIWPLDSSKPFIHFNPNDDDHGVSLLIAESDLDFNHLIQNSPKEVSLSRSFIPVLESTDLFASIVSIQITLFPKHGFSIGISTHHAVLDGKSSTMFIKAWAYLCKNIIEIEESPILLPELEPLLDREIIKDRDGLSDTLTNNWVNVISKMFPNEKGNEKSLKIFPFEPKLEDYVRATFELKREDLNKIKESVLSKWELFNTKESKPESLSSFVLTCAYSLVCVAKAIQEIQNEKEKFAFLFTIDCRARLEPPIPNNYFGNCVLGLLVNTQPSDFIDEDGVFLVANCIHEKIKMINENDVLEGAKDEPNKFTSVMNEGYEIIGVAGSNRFEVYESDFGWGRPKKVEIVSIDRGLTIGLAESKDGRGGIEVGIVLDKHVMDVFSTLFHKGINL</sequence>
<reference evidence="3 4" key="1">
    <citation type="submission" date="2023-01" db="EMBL/GenBank/DDBJ databases">
        <authorList>
            <person name="Kreplak J."/>
        </authorList>
    </citation>
    <scope>NUCLEOTIDE SEQUENCE [LARGE SCALE GENOMIC DNA]</scope>
</reference>
<keyword evidence="1" id="KW-0808">Transferase</keyword>
<evidence type="ECO:0000313" key="4">
    <source>
        <dbReference type="Proteomes" id="UP001157006"/>
    </source>
</evidence>
<accession>A0AAV0Z1N5</accession>
<protein>
    <submittedName>
        <fullName evidence="3">Uncharacterized protein</fullName>
    </submittedName>
</protein>
<evidence type="ECO:0000256" key="2">
    <source>
        <dbReference type="ARBA" id="ARBA00023315"/>
    </source>
</evidence>
<dbReference type="Proteomes" id="UP001157006">
    <property type="component" value="Chromosome 1S"/>
</dbReference>
<keyword evidence="2" id="KW-0012">Acyltransferase</keyword>
<dbReference type="InterPro" id="IPR023213">
    <property type="entry name" value="CAT-like_dom_sf"/>
</dbReference>
<organism evidence="3 4">
    <name type="scientific">Vicia faba</name>
    <name type="common">Broad bean</name>
    <name type="synonym">Faba vulgaris</name>
    <dbReference type="NCBI Taxonomy" id="3906"/>
    <lineage>
        <taxon>Eukaryota</taxon>
        <taxon>Viridiplantae</taxon>
        <taxon>Streptophyta</taxon>
        <taxon>Embryophyta</taxon>
        <taxon>Tracheophyta</taxon>
        <taxon>Spermatophyta</taxon>
        <taxon>Magnoliopsida</taxon>
        <taxon>eudicotyledons</taxon>
        <taxon>Gunneridae</taxon>
        <taxon>Pentapetalae</taxon>
        <taxon>rosids</taxon>
        <taxon>fabids</taxon>
        <taxon>Fabales</taxon>
        <taxon>Fabaceae</taxon>
        <taxon>Papilionoideae</taxon>
        <taxon>50 kb inversion clade</taxon>
        <taxon>NPAAA clade</taxon>
        <taxon>Hologalegina</taxon>
        <taxon>IRL clade</taxon>
        <taxon>Fabeae</taxon>
        <taxon>Vicia</taxon>
    </lineage>
</organism>